<keyword evidence="10" id="KW-0333">Golgi apparatus</keyword>
<dbReference type="AlphaFoldDB" id="A0A1W2DLQ5"/>
<reference evidence="15 16" key="1">
    <citation type="submission" date="2017-04" db="EMBL/GenBank/DDBJ databases">
        <authorList>
            <person name="Afonso C.L."/>
            <person name="Miller P.J."/>
            <person name="Scott M.A."/>
            <person name="Spackman E."/>
            <person name="Goraichik I."/>
            <person name="Dimitrov K.M."/>
            <person name="Suarez D.L."/>
            <person name="Swayne D.E."/>
        </authorList>
    </citation>
    <scope>NUCLEOTIDE SEQUENCE [LARGE SCALE GENOMIC DNA]</scope>
    <source>
        <strain evidence="15 16">DSM 5090</strain>
    </source>
</reference>
<dbReference type="GO" id="GO:0050650">
    <property type="term" value="P:chondroitin sulfate proteoglycan biosynthetic process"/>
    <property type="evidence" value="ECO:0007669"/>
    <property type="project" value="TreeGrafter"/>
</dbReference>
<evidence type="ECO:0000256" key="3">
    <source>
        <dbReference type="ARBA" id="ARBA00022676"/>
    </source>
</evidence>
<dbReference type="Proteomes" id="UP000192738">
    <property type="component" value="Unassembled WGS sequence"/>
</dbReference>
<keyword evidence="4" id="KW-0808">Transferase</keyword>
<dbReference type="OrthoDB" id="7943907at2"/>
<evidence type="ECO:0000313" key="16">
    <source>
        <dbReference type="Proteomes" id="UP000192738"/>
    </source>
</evidence>
<evidence type="ECO:0000256" key="8">
    <source>
        <dbReference type="ARBA" id="ARBA00022968"/>
    </source>
</evidence>
<evidence type="ECO:0000256" key="2">
    <source>
        <dbReference type="ARBA" id="ARBA00004648"/>
    </source>
</evidence>
<keyword evidence="13" id="KW-0325">Glycoprotein</keyword>
<dbReference type="PANTHER" id="PTHR46025">
    <property type="entry name" value="XYLOSYLTRANSFERASE OXT"/>
    <property type="match status" value="1"/>
</dbReference>
<evidence type="ECO:0000256" key="4">
    <source>
        <dbReference type="ARBA" id="ARBA00022679"/>
    </source>
</evidence>
<protein>
    <recommendedName>
        <fullName evidence="14">Peptide O-xylosyltransferase</fullName>
    </recommendedName>
</protein>
<keyword evidence="5" id="KW-0812">Transmembrane</keyword>
<dbReference type="RefSeq" id="WP_084577142.1">
    <property type="nucleotide sequence ID" value="NZ_CP155572.1"/>
</dbReference>
<evidence type="ECO:0000256" key="10">
    <source>
        <dbReference type="ARBA" id="ARBA00023034"/>
    </source>
</evidence>
<organism evidence="15 16">
    <name type="scientific">Sporomusa malonica</name>
    <dbReference type="NCBI Taxonomy" id="112901"/>
    <lineage>
        <taxon>Bacteria</taxon>
        <taxon>Bacillati</taxon>
        <taxon>Bacillota</taxon>
        <taxon>Negativicutes</taxon>
        <taxon>Selenomonadales</taxon>
        <taxon>Sporomusaceae</taxon>
        <taxon>Sporomusa</taxon>
    </lineage>
</organism>
<keyword evidence="11" id="KW-0472">Membrane</keyword>
<evidence type="ECO:0000256" key="12">
    <source>
        <dbReference type="ARBA" id="ARBA00023157"/>
    </source>
</evidence>
<dbReference type="InterPro" id="IPR003406">
    <property type="entry name" value="Glyco_trans_14"/>
</dbReference>
<gene>
    <name evidence="15" type="ORF">SAMN04488500_11694</name>
</gene>
<dbReference type="STRING" id="112901.SAMN04488500_11694"/>
<evidence type="ECO:0000256" key="6">
    <source>
        <dbReference type="ARBA" id="ARBA00022723"/>
    </source>
</evidence>
<keyword evidence="8" id="KW-0735">Signal-anchor</keyword>
<evidence type="ECO:0000256" key="1">
    <source>
        <dbReference type="ARBA" id="ARBA00004323"/>
    </source>
</evidence>
<dbReference type="GO" id="GO:0016020">
    <property type="term" value="C:membrane"/>
    <property type="evidence" value="ECO:0007669"/>
    <property type="project" value="InterPro"/>
</dbReference>
<keyword evidence="3" id="KW-0328">Glycosyltransferase</keyword>
<evidence type="ECO:0000313" key="15">
    <source>
        <dbReference type="EMBL" id="SMC97992.1"/>
    </source>
</evidence>
<dbReference type="InterPro" id="IPR043538">
    <property type="entry name" value="XYLT"/>
</dbReference>
<comment type="subcellular location">
    <subcellularLocation>
        <location evidence="2">Endoplasmic reticulum membrane</location>
        <topology evidence="2">Single-pass type II membrane protein</topology>
    </subcellularLocation>
    <subcellularLocation>
        <location evidence="1">Golgi apparatus membrane</location>
        <topology evidence="1">Single-pass type II membrane protein</topology>
    </subcellularLocation>
</comment>
<evidence type="ECO:0000256" key="14">
    <source>
        <dbReference type="ARBA" id="ARBA00042865"/>
    </source>
</evidence>
<name>A0A1W2DLQ5_9FIRM</name>
<keyword evidence="6" id="KW-0479">Metal-binding</keyword>
<evidence type="ECO:0000256" key="5">
    <source>
        <dbReference type="ARBA" id="ARBA00022692"/>
    </source>
</evidence>
<keyword evidence="16" id="KW-1185">Reference proteome</keyword>
<dbReference type="GO" id="GO:0015012">
    <property type="term" value="P:heparan sulfate proteoglycan biosynthetic process"/>
    <property type="evidence" value="ECO:0007669"/>
    <property type="project" value="TreeGrafter"/>
</dbReference>
<keyword evidence="9" id="KW-1133">Transmembrane helix</keyword>
<keyword evidence="7" id="KW-0256">Endoplasmic reticulum</keyword>
<evidence type="ECO:0000256" key="7">
    <source>
        <dbReference type="ARBA" id="ARBA00022824"/>
    </source>
</evidence>
<proteinExistence type="predicted"/>
<evidence type="ECO:0000256" key="9">
    <source>
        <dbReference type="ARBA" id="ARBA00022989"/>
    </source>
</evidence>
<dbReference type="PANTHER" id="PTHR46025:SF3">
    <property type="entry name" value="XYLOSYLTRANSFERASE OXT"/>
    <property type="match status" value="1"/>
</dbReference>
<accession>A0A1W2DLQ5</accession>
<dbReference type="GO" id="GO:0030158">
    <property type="term" value="F:protein xylosyltransferase activity"/>
    <property type="evidence" value="ECO:0007669"/>
    <property type="project" value="InterPro"/>
</dbReference>
<evidence type="ECO:0000256" key="11">
    <source>
        <dbReference type="ARBA" id="ARBA00023136"/>
    </source>
</evidence>
<evidence type="ECO:0000256" key="13">
    <source>
        <dbReference type="ARBA" id="ARBA00023180"/>
    </source>
</evidence>
<keyword evidence="12" id="KW-1015">Disulfide bond</keyword>
<sequence>MYEQKKHAYLIMAYNNFYVLEKLLLLLDDNRNDIYVHVDKKTSDFDKNYFDKLNIYSNIFFIERRNVYWADYSQVDVTLALLRAATKNKQYHYYHLLSGSDLPIKSQDYIHDFFRNKDCQFVGIVPRIFWYSIRRVKYYFPFLDNRYYRNSKILKAFVAVLVLIQQFCQINRLKYYELDIYNGWTWFSISHSFASYLIEQENTIAKMFQKAMAPDELFIQTMAFNSDYKDKIFDITDLKNGSMRYIDWKRGTPYVFRSSDFEDLINSRYLFARKFDENVDRDIIDRVYHQVKK</sequence>
<dbReference type="EMBL" id="FWXI01000016">
    <property type="protein sequence ID" value="SMC97992.1"/>
    <property type="molecule type" value="Genomic_DNA"/>
</dbReference>
<dbReference type="GO" id="GO:0046872">
    <property type="term" value="F:metal ion binding"/>
    <property type="evidence" value="ECO:0007669"/>
    <property type="project" value="UniProtKB-KW"/>
</dbReference>
<dbReference type="Pfam" id="PF02485">
    <property type="entry name" value="Branch"/>
    <property type="match status" value="1"/>
</dbReference>